<gene>
    <name evidence="2" type="ORF">M422DRAFT_258299</name>
</gene>
<evidence type="ECO:0008006" key="4">
    <source>
        <dbReference type="Google" id="ProtNLM"/>
    </source>
</evidence>
<keyword evidence="3" id="KW-1185">Reference proteome</keyword>
<dbReference type="Proteomes" id="UP000054279">
    <property type="component" value="Unassembled WGS sequence"/>
</dbReference>
<dbReference type="PANTHER" id="PTHR13464">
    <property type="entry name" value="TRANSCRIPTIONAL REGULATOR PROTEIN HCNGP"/>
    <property type="match status" value="1"/>
</dbReference>
<name>A0A0C9VBK2_SPHS4</name>
<dbReference type="OrthoDB" id="1714508at2759"/>
<feature type="region of interest" description="Disordered" evidence="1">
    <location>
        <begin position="172"/>
        <end position="241"/>
    </location>
</feature>
<dbReference type="GO" id="GO:0005634">
    <property type="term" value="C:nucleus"/>
    <property type="evidence" value="ECO:0007669"/>
    <property type="project" value="TreeGrafter"/>
</dbReference>
<dbReference type="HOGENOM" id="CLU_074178_2_0_1"/>
<accession>A0A0C9VBK2</accession>
<feature type="region of interest" description="Disordered" evidence="1">
    <location>
        <begin position="1"/>
        <end position="68"/>
    </location>
</feature>
<reference evidence="2 3" key="1">
    <citation type="submission" date="2014-06" db="EMBL/GenBank/DDBJ databases">
        <title>Evolutionary Origins and Diversification of the Mycorrhizal Mutualists.</title>
        <authorList>
            <consortium name="DOE Joint Genome Institute"/>
            <consortium name="Mycorrhizal Genomics Consortium"/>
            <person name="Kohler A."/>
            <person name="Kuo A."/>
            <person name="Nagy L.G."/>
            <person name="Floudas D."/>
            <person name="Copeland A."/>
            <person name="Barry K.W."/>
            <person name="Cichocki N."/>
            <person name="Veneault-Fourrey C."/>
            <person name="LaButti K."/>
            <person name="Lindquist E.A."/>
            <person name="Lipzen A."/>
            <person name="Lundell T."/>
            <person name="Morin E."/>
            <person name="Murat C."/>
            <person name="Riley R."/>
            <person name="Ohm R."/>
            <person name="Sun H."/>
            <person name="Tunlid A."/>
            <person name="Henrissat B."/>
            <person name="Grigoriev I.V."/>
            <person name="Hibbett D.S."/>
            <person name="Martin F."/>
        </authorList>
    </citation>
    <scope>NUCLEOTIDE SEQUENCE [LARGE SCALE GENOMIC DNA]</scope>
    <source>
        <strain evidence="2 3">SS14</strain>
    </source>
</reference>
<dbReference type="PANTHER" id="PTHR13464:SF0">
    <property type="entry name" value="SAP30-BINDING PROTEIN"/>
    <property type="match status" value="1"/>
</dbReference>
<feature type="compositionally biased region" description="Low complexity" evidence="1">
    <location>
        <begin position="43"/>
        <end position="55"/>
    </location>
</feature>
<dbReference type="GO" id="GO:0006355">
    <property type="term" value="P:regulation of DNA-templated transcription"/>
    <property type="evidence" value="ECO:0007669"/>
    <property type="project" value="InterPro"/>
</dbReference>
<feature type="compositionally biased region" description="Basic and acidic residues" evidence="1">
    <location>
        <begin position="58"/>
        <end position="68"/>
    </location>
</feature>
<dbReference type="AlphaFoldDB" id="A0A0C9VBK2"/>
<dbReference type="Pfam" id="PF07818">
    <property type="entry name" value="HCNGP"/>
    <property type="match status" value="1"/>
</dbReference>
<dbReference type="EMBL" id="KN837156">
    <property type="protein sequence ID" value="KIJ38892.1"/>
    <property type="molecule type" value="Genomic_DNA"/>
</dbReference>
<feature type="compositionally biased region" description="Low complexity" evidence="1">
    <location>
        <begin position="196"/>
        <end position="211"/>
    </location>
</feature>
<organism evidence="2 3">
    <name type="scientific">Sphaerobolus stellatus (strain SS14)</name>
    <dbReference type="NCBI Taxonomy" id="990650"/>
    <lineage>
        <taxon>Eukaryota</taxon>
        <taxon>Fungi</taxon>
        <taxon>Dikarya</taxon>
        <taxon>Basidiomycota</taxon>
        <taxon>Agaricomycotina</taxon>
        <taxon>Agaricomycetes</taxon>
        <taxon>Phallomycetidae</taxon>
        <taxon>Geastrales</taxon>
        <taxon>Sphaerobolaceae</taxon>
        <taxon>Sphaerobolus</taxon>
    </lineage>
</organism>
<dbReference type="InterPro" id="IPR012479">
    <property type="entry name" value="SAP30BP"/>
</dbReference>
<feature type="compositionally biased region" description="Basic and acidic residues" evidence="1">
    <location>
        <begin position="217"/>
        <end position="241"/>
    </location>
</feature>
<evidence type="ECO:0000256" key="1">
    <source>
        <dbReference type="SAM" id="MobiDB-lite"/>
    </source>
</evidence>
<feature type="compositionally biased region" description="Polar residues" evidence="1">
    <location>
        <begin position="19"/>
        <end position="34"/>
    </location>
</feature>
<proteinExistence type="predicted"/>
<evidence type="ECO:0000313" key="2">
    <source>
        <dbReference type="EMBL" id="KIJ38892.1"/>
    </source>
</evidence>
<protein>
    <recommendedName>
        <fullName evidence="4">HCNGP-domain-containing protein</fullName>
    </recommendedName>
</protein>
<sequence length="241" mass="26631">MGTVIQEIRPPSGVKNALGSGSVQIIRRATNNPQPQMPTDAGPSSMSHTSMSPLSRDVSPRTEPPHDELSRIRALLRPHPILGLEDWGIPPPTTEPCDPELEAKLQQFFDLKRGDPPRHFNDSLMSNRTFRNPHLYAKLVEFVDVDETCSNIPKGVWDMDDLGGWDAEKIAAAQKERSEQQVAAQAPGKRSHIPFASASTATSASSSSAAARPSGGRGDREGRKYNPYESKHRDHDRKPRW</sequence>
<evidence type="ECO:0000313" key="3">
    <source>
        <dbReference type="Proteomes" id="UP000054279"/>
    </source>
</evidence>